<evidence type="ECO:0000256" key="7">
    <source>
        <dbReference type="ARBA" id="ARBA00038475"/>
    </source>
</evidence>
<evidence type="ECO:0000256" key="6">
    <source>
        <dbReference type="ARBA" id="ARBA00023136"/>
    </source>
</evidence>
<sequence length="255" mass="27227">MGGPGMLDFLETVASSFIGSECAETLIGRGELLDPSCLKVLLVKGVGFALILGSMLVRVPQILAIYNGGGVEGLSMASIYADVPSYLLAVLYHALQGNPFSAWGELAFLLLQSVIILGQCWYYRKASFTEVFVAMSVAACMIGGSSSLPLEKRSLLLVATLPFNFAARGGQVWANFRQGHTGRLSGISTALNFLGAAARVFTTAIEVKGDLWALTVVAIGATWNGILLSQILVYRKATREALEQGEKDKQKLKTS</sequence>
<evidence type="ECO:0000256" key="5">
    <source>
        <dbReference type="ARBA" id="ARBA00022989"/>
    </source>
</evidence>
<dbReference type="EMBL" id="HBEA01008922">
    <property type="protein sequence ID" value="CAD8257374.1"/>
    <property type="molecule type" value="Transcribed_RNA"/>
</dbReference>
<evidence type="ECO:0000256" key="1">
    <source>
        <dbReference type="ARBA" id="ARBA00004141"/>
    </source>
</evidence>
<dbReference type="PANTHER" id="PTHR12226:SF2">
    <property type="entry name" value="MANNOSE-P-DOLICHOL UTILIZATION DEFECT 1 PROTEIN"/>
    <property type="match status" value="1"/>
</dbReference>
<feature type="transmembrane region" description="Helical" evidence="9">
    <location>
        <begin position="131"/>
        <end position="148"/>
    </location>
</feature>
<accession>A0A7R9YC86</accession>
<dbReference type="PIRSF" id="PIRSF023381">
    <property type="entry name" value="MannP-dilichol_defect-1p"/>
    <property type="match status" value="1"/>
</dbReference>
<dbReference type="AlphaFoldDB" id="A0A7R9YC86"/>
<evidence type="ECO:0000256" key="3">
    <source>
        <dbReference type="ARBA" id="ARBA00022692"/>
    </source>
</evidence>
<name>A0A7R9YC86_9STRA</name>
<dbReference type="Pfam" id="PF04193">
    <property type="entry name" value="PQ-loop"/>
    <property type="match status" value="1"/>
</dbReference>
<protein>
    <recommendedName>
        <fullName evidence="8">Solute carrier family 66 member 3</fullName>
    </recommendedName>
</protein>
<dbReference type="PANTHER" id="PTHR12226">
    <property type="entry name" value="MANNOSE-P-DOLICHOL UTILIZATION DEFECT 1 LEC35 -RELATED"/>
    <property type="match status" value="1"/>
</dbReference>
<feature type="transmembrane region" description="Helical" evidence="9">
    <location>
        <begin position="41"/>
        <end position="59"/>
    </location>
</feature>
<evidence type="ECO:0000256" key="9">
    <source>
        <dbReference type="SAM" id="Phobius"/>
    </source>
</evidence>
<keyword evidence="6 8" id="KW-0472">Membrane</keyword>
<feature type="transmembrane region" description="Helical" evidence="9">
    <location>
        <begin position="211"/>
        <end position="234"/>
    </location>
</feature>
<keyword evidence="5 8" id="KW-1133">Transmembrane helix</keyword>
<keyword evidence="2" id="KW-0813">Transport</keyword>
<proteinExistence type="inferred from homology"/>
<comment type="similarity">
    <text evidence="7">Belongs to the MPDU1 (TC 2.A.43.3) family.</text>
</comment>
<dbReference type="GO" id="GO:0016020">
    <property type="term" value="C:membrane"/>
    <property type="evidence" value="ECO:0007669"/>
    <property type="project" value="UniProtKB-SubCell"/>
</dbReference>
<organism evidence="10">
    <name type="scientific">Pinguiococcus pyrenoidosus</name>
    <dbReference type="NCBI Taxonomy" id="172671"/>
    <lineage>
        <taxon>Eukaryota</taxon>
        <taxon>Sar</taxon>
        <taxon>Stramenopiles</taxon>
        <taxon>Ochrophyta</taxon>
        <taxon>Pinguiophyceae</taxon>
        <taxon>Pinguiochrysidales</taxon>
        <taxon>Pinguiochrysidaceae</taxon>
        <taxon>Pinguiococcus</taxon>
    </lineage>
</organism>
<keyword evidence="4" id="KW-0677">Repeat</keyword>
<reference evidence="10" key="1">
    <citation type="submission" date="2021-01" db="EMBL/GenBank/DDBJ databases">
        <authorList>
            <person name="Corre E."/>
            <person name="Pelletier E."/>
            <person name="Niang G."/>
            <person name="Scheremetjew M."/>
            <person name="Finn R."/>
            <person name="Kale V."/>
            <person name="Holt S."/>
            <person name="Cochrane G."/>
            <person name="Meng A."/>
            <person name="Brown T."/>
            <person name="Cohen L."/>
        </authorList>
    </citation>
    <scope>NUCLEOTIDE SEQUENCE</scope>
    <source>
        <strain evidence="10">CCMP2078</strain>
    </source>
</reference>
<evidence type="ECO:0000256" key="2">
    <source>
        <dbReference type="ARBA" id="ARBA00022448"/>
    </source>
</evidence>
<dbReference type="SMART" id="SM00679">
    <property type="entry name" value="CTNS"/>
    <property type="match status" value="2"/>
</dbReference>
<comment type="subcellular location">
    <subcellularLocation>
        <location evidence="1 8">Membrane</location>
        <topology evidence="1 8">Multi-pass membrane protein</topology>
    </subcellularLocation>
</comment>
<evidence type="ECO:0000313" key="10">
    <source>
        <dbReference type="EMBL" id="CAD8257374.1"/>
    </source>
</evidence>
<keyword evidence="3 8" id="KW-0812">Transmembrane</keyword>
<dbReference type="Gene3D" id="1.20.1280.290">
    <property type="match status" value="1"/>
</dbReference>
<evidence type="ECO:0000256" key="4">
    <source>
        <dbReference type="ARBA" id="ARBA00022737"/>
    </source>
</evidence>
<dbReference type="InterPro" id="IPR006603">
    <property type="entry name" value="PQ-loop_rpt"/>
</dbReference>
<dbReference type="InterPro" id="IPR016817">
    <property type="entry name" value="MannP-dilichol_defect-1"/>
</dbReference>
<feature type="transmembrane region" description="Helical" evidence="9">
    <location>
        <begin position="106"/>
        <end position="124"/>
    </location>
</feature>
<gene>
    <name evidence="10" type="ORF">PPYR1160_LOCUS6866</name>
</gene>
<evidence type="ECO:0000256" key="8">
    <source>
        <dbReference type="PIRNR" id="PIRNR023381"/>
    </source>
</evidence>